<gene>
    <name evidence="11" type="ORF">HERILL_LOCUS8545</name>
</gene>
<dbReference type="InterPro" id="IPR004117">
    <property type="entry name" value="7tm6_olfct_rcpt"/>
</dbReference>
<evidence type="ECO:0000256" key="8">
    <source>
        <dbReference type="ARBA" id="ARBA00023170"/>
    </source>
</evidence>
<evidence type="ECO:0000256" key="9">
    <source>
        <dbReference type="ARBA" id="ARBA00023224"/>
    </source>
</evidence>
<keyword evidence="3" id="KW-0716">Sensory transduction</keyword>
<dbReference type="GO" id="GO:0007165">
    <property type="term" value="P:signal transduction"/>
    <property type="evidence" value="ECO:0007669"/>
    <property type="project" value="UniProtKB-KW"/>
</dbReference>
<dbReference type="Pfam" id="PF02949">
    <property type="entry name" value="7tm_6"/>
    <property type="match status" value="1"/>
</dbReference>
<dbReference type="PANTHER" id="PTHR21137:SF35">
    <property type="entry name" value="ODORANT RECEPTOR 19A-RELATED"/>
    <property type="match status" value="1"/>
</dbReference>
<dbReference type="GO" id="GO:0005549">
    <property type="term" value="F:odorant binding"/>
    <property type="evidence" value="ECO:0007669"/>
    <property type="project" value="InterPro"/>
</dbReference>
<keyword evidence="9" id="KW-0807">Transducer</keyword>
<name>A0A7R8URJ0_HERIL</name>
<evidence type="ECO:0000256" key="5">
    <source>
        <dbReference type="ARBA" id="ARBA00022725"/>
    </source>
</evidence>
<dbReference type="GO" id="GO:0005886">
    <property type="term" value="C:plasma membrane"/>
    <property type="evidence" value="ECO:0007669"/>
    <property type="project" value="UniProtKB-SubCell"/>
</dbReference>
<organism evidence="11 12">
    <name type="scientific">Hermetia illucens</name>
    <name type="common">Black soldier fly</name>
    <dbReference type="NCBI Taxonomy" id="343691"/>
    <lineage>
        <taxon>Eukaryota</taxon>
        <taxon>Metazoa</taxon>
        <taxon>Ecdysozoa</taxon>
        <taxon>Arthropoda</taxon>
        <taxon>Hexapoda</taxon>
        <taxon>Insecta</taxon>
        <taxon>Pterygota</taxon>
        <taxon>Neoptera</taxon>
        <taxon>Endopterygota</taxon>
        <taxon>Diptera</taxon>
        <taxon>Brachycera</taxon>
        <taxon>Stratiomyomorpha</taxon>
        <taxon>Stratiomyidae</taxon>
        <taxon>Hermetiinae</taxon>
        <taxon>Hermetia</taxon>
    </lineage>
</organism>
<keyword evidence="2" id="KW-1003">Cell membrane</keyword>
<keyword evidence="8" id="KW-0675">Receptor</keyword>
<keyword evidence="5" id="KW-0552">Olfaction</keyword>
<evidence type="ECO:0000256" key="1">
    <source>
        <dbReference type="ARBA" id="ARBA00004651"/>
    </source>
</evidence>
<evidence type="ECO:0000256" key="2">
    <source>
        <dbReference type="ARBA" id="ARBA00022475"/>
    </source>
</evidence>
<evidence type="ECO:0000313" key="12">
    <source>
        <dbReference type="Proteomes" id="UP000594454"/>
    </source>
</evidence>
<dbReference type="AlphaFoldDB" id="A0A7R8URJ0"/>
<keyword evidence="12" id="KW-1185">Reference proteome</keyword>
<dbReference type="Proteomes" id="UP000594454">
    <property type="component" value="Chromosome 3"/>
</dbReference>
<sequence length="191" mass="21717">MTSDTFPALYILVLTGHVETLNIRIRRLASNVTKSCEENIQDLILCIKDHQTLTQYVQKVQMVTSSGISIQFLATGTEACVIAVCFLIVKGDLFETMYLGSYFVCVILQIFLYCYFGNELINKSQRITEAIYSCNWTDQDKRFRKILLIFTQSTQTSMRIKAADYVVVSLSTFVSVMKSSYSLFALLMNVT</sequence>
<dbReference type="EMBL" id="LR899011">
    <property type="protein sequence ID" value="CAD7085724.1"/>
    <property type="molecule type" value="Genomic_DNA"/>
</dbReference>
<keyword evidence="6 10" id="KW-1133">Transmembrane helix</keyword>
<feature type="transmembrane region" description="Helical" evidence="10">
    <location>
        <begin position="68"/>
        <end position="90"/>
    </location>
</feature>
<feature type="transmembrane region" description="Helical" evidence="10">
    <location>
        <begin position="165"/>
        <end position="188"/>
    </location>
</feature>
<reference evidence="11 12" key="1">
    <citation type="submission" date="2020-11" db="EMBL/GenBank/DDBJ databases">
        <authorList>
            <person name="Wallbank WR R."/>
            <person name="Pardo Diaz C."/>
            <person name="Kozak K."/>
            <person name="Martin S."/>
            <person name="Jiggins C."/>
            <person name="Moest M."/>
            <person name="Warren A I."/>
            <person name="Generalovic N T."/>
            <person name="Byers J.R.P. K."/>
            <person name="Montejo-Kovacevich G."/>
            <person name="Yen C E."/>
        </authorList>
    </citation>
    <scope>NUCLEOTIDE SEQUENCE [LARGE SCALE GENOMIC DNA]</scope>
</reference>
<dbReference type="GO" id="GO:0004984">
    <property type="term" value="F:olfactory receptor activity"/>
    <property type="evidence" value="ECO:0007669"/>
    <property type="project" value="InterPro"/>
</dbReference>
<evidence type="ECO:0000256" key="4">
    <source>
        <dbReference type="ARBA" id="ARBA00022692"/>
    </source>
</evidence>
<dbReference type="InParanoid" id="A0A7R8URJ0"/>
<dbReference type="PANTHER" id="PTHR21137">
    <property type="entry name" value="ODORANT RECEPTOR"/>
    <property type="match status" value="1"/>
</dbReference>
<feature type="transmembrane region" description="Helical" evidence="10">
    <location>
        <begin position="96"/>
        <end position="116"/>
    </location>
</feature>
<dbReference type="OrthoDB" id="6597368at2759"/>
<protein>
    <submittedName>
        <fullName evidence="11">Uncharacterized protein</fullName>
    </submittedName>
</protein>
<evidence type="ECO:0000256" key="10">
    <source>
        <dbReference type="SAM" id="Phobius"/>
    </source>
</evidence>
<evidence type="ECO:0000256" key="6">
    <source>
        <dbReference type="ARBA" id="ARBA00022989"/>
    </source>
</evidence>
<evidence type="ECO:0000256" key="3">
    <source>
        <dbReference type="ARBA" id="ARBA00022606"/>
    </source>
</evidence>
<comment type="subcellular location">
    <subcellularLocation>
        <location evidence="1">Cell membrane</location>
        <topology evidence="1">Multi-pass membrane protein</topology>
    </subcellularLocation>
</comment>
<proteinExistence type="predicted"/>
<keyword evidence="7 10" id="KW-0472">Membrane</keyword>
<keyword evidence="4 10" id="KW-0812">Transmembrane</keyword>
<evidence type="ECO:0000313" key="11">
    <source>
        <dbReference type="EMBL" id="CAD7085724.1"/>
    </source>
</evidence>
<accession>A0A7R8URJ0</accession>
<evidence type="ECO:0000256" key="7">
    <source>
        <dbReference type="ARBA" id="ARBA00023136"/>
    </source>
</evidence>